<sequence length="134" mass="13593">MLWQPGMRITDSRLNDFTPVPLTSVATPAAGFTVSTFSGRRAGGVTEWTLILIRSGASLGAADSAGNIGDIACATLPPDCRPADMYVTSFDKAGTASGSVRILPSGVCTLTSMDPTSSIASGASVNFAGTFVTG</sequence>
<evidence type="ECO:0000313" key="2">
    <source>
        <dbReference type="Proteomes" id="UP000598054"/>
    </source>
</evidence>
<dbReference type="RefSeq" id="WP_030114505.1">
    <property type="nucleotide sequence ID" value="NZ_CP070242.1"/>
</dbReference>
<reference evidence="1 2" key="1">
    <citation type="submission" date="2021-02" db="EMBL/GenBank/DDBJ databases">
        <title>FDA dAtabase for Regulatory Grade micrObial Sequences (FDA-ARGOS): Supporting development and validation of Infectious Disease Dx tests.</title>
        <authorList>
            <person name="Sproer C."/>
            <person name="Gronow S."/>
            <person name="Severitt S."/>
            <person name="Schroder I."/>
            <person name="Tallon L."/>
            <person name="Sadzewicz L."/>
            <person name="Zhao X."/>
            <person name="Boylan J."/>
            <person name="Ott S."/>
            <person name="Bowen H."/>
            <person name="Vavikolanu K."/>
            <person name="Mehta A."/>
            <person name="Aluvathingal J."/>
            <person name="Nadendla S."/>
            <person name="Lowell S."/>
            <person name="Myers T."/>
            <person name="Yan Y."/>
            <person name="Sichtig H."/>
        </authorList>
    </citation>
    <scope>NUCLEOTIDE SEQUENCE [LARGE SCALE GENOMIC DNA]</scope>
    <source>
        <strain evidence="1 2">FDAARGOS_1211</strain>
    </source>
</reference>
<evidence type="ECO:0000313" key="1">
    <source>
        <dbReference type="EMBL" id="QRV42236.1"/>
    </source>
</evidence>
<name>A0ABX7J2E2_9ACTN</name>
<dbReference type="EMBL" id="CP070249">
    <property type="protein sequence ID" value="QRV42236.1"/>
    <property type="molecule type" value="Genomic_DNA"/>
</dbReference>
<dbReference type="Proteomes" id="UP000598054">
    <property type="component" value="Chromosome"/>
</dbReference>
<gene>
    <name evidence="1" type="ORF">I6J41_16930</name>
</gene>
<organism evidence="1 2">
    <name type="scientific">Streptomyces californicus</name>
    <dbReference type="NCBI Taxonomy" id="67351"/>
    <lineage>
        <taxon>Bacteria</taxon>
        <taxon>Bacillati</taxon>
        <taxon>Actinomycetota</taxon>
        <taxon>Actinomycetes</taxon>
        <taxon>Kitasatosporales</taxon>
        <taxon>Streptomycetaceae</taxon>
        <taxon>Streptomyces</taxon>
    </lineage>
</organism>
<dbReference type="GeneID" id="63981232"/>
<protein>
    <submittedName>
        <fullName evidence="1">Uncharacterized protein</fullName>
    </submittedName>
</protein>
<keyword evidence="2" id="KW-1185">Reference proteome</keyword>
<accession>A0ABX7J2E2</accession>
<proteinExistence type="predicted"/>